<evidence type="ECO:0000313" key="1">
    <source>
        <dbReference type="EMBL" id="CAI6364326.1"/>
    </source>
</evidence>
<dbReference type="AlphaFoldDB" id="A0AAV0X9C9"/>
<organism evidence="1 2">
    <name type="scientific">Macrosiphum euphorbiae</name>
    <name type="common">potato aphid</name>
    <dbReference type="NCBI Taxonomy" id="13131"/>
    <lineage>
        <taxon>Eukaryota</taxon>
        <taxon>Metazoa</taxon>
        <taxon>Ecdysozoa</taxon>
        <taxon>Arthropoda</taxon>
        <taxon>Hexapoda</taxon>
        <taxon>Insecta</taxon>
        <taxon>Pterygota</taxon>
        <taxon>Neoptera</taxon>
        <taxon>Paraneoptera</taxon>
        <taxon>Hemiptera</taxon>
        <taxon>Sternorrhyncha</taxon>
        <taxon>Aphidomorpha</taxon>
        <taxon>Aphidoidea</taxon>
        <taxon>Aphididae</taxon>
        <taxon>Macrosiphini</taxon>
        <taxon>Macrosiphum</taxon>
    </lineage>
</organism>
<accession>A0AAV0X9C9</accession>
<reference evidence="1 2" key="1">
    <citation type="submission" date="2023-01" db="EMBL/GenBank/DDBJ databases">
        <authorList>
            <person name="Whitehead M."/>
        </authorList>
    </citation>
    <scope>NUCLEOTIDE SEQUENCE [LARGE SCALE GENOMIC DNA]</scope>
</reference>
<gene>
    <name evidence="1" type="ORF">MEUPH1_LOCUS19167</name>
</gene>
<keyword evidence="2" id="KW-1185">Reference proteome</keyword>
<sequence length="76" mass="8354">MRAGDVSLRSETSFGAVGDCIEPADPSSRCVSLKTLCYVSLATMAGRPTAEHCRRIFFGGRRDKRTDYRSSFGSCR</sequence>
<comment type="caution">
    <text evidence="1">The sequence shown here is derived from an EMBL/GenBank/DDBJ whole genome shotgun (WGS) entry which is preliminary data.</text>
</comment>
<dbReference type="EMBL" id="CARXXK010000003">
    <property type="protein sequence ID" value="CAI6364326.1"/>
    <property type="molecule type" value="Genomic_DNA"/>
</dbReference>
<evidence type="ECO:0000313" key="2">
    <source>
        <dbReference type="Proteomes" id="UP001160148"/>
    </source>
</evidence>
<protein>
    <submittedName>
        <fullName evidence="1">Uncharacterized protein</fullName>
    </submittedName>
</protein>
<dbReference type="Proteomes" id="UP001160148">
    <property type="component" value="Unassembled WGS sequence"/>
</dbReference>
<name>A0AAV0X9C9_9HEMI</name>
<proteinExistence type="predicted"/>